<dbReference type="GO" id="GO:0030313">
    <property type="term" value="C:cell envelope"/>
    <property type="evidence" value="ECO:0007669"/>
    <property type="project" value="UniProtKB-SubCell"/>
</dbReference>
<dbReference type="HOGENOM" id="CLU_1592688_0_0_11"/>
<gene>
    <name evidence="6" type="ordered locus">MLP_46400</name>
</gene>
<proteinExistence type="predicted"/>
<feature type="transmembrane region" description="Helical" evidence="4">
    <location>
        <begin position="38"/>
        <end position="60"/>
    </location>
</feature>
<dbReference type="Gene3D" id="2.40.50.100">
    <property type="match status" value="1"/>
</dbReference>
<evidence type="ECO:0000313" key="6">
    <source>
        <dbReference type="EMBL" id="BAK37654.1"/>
    </source>
</evidence>
<dbReference type="Pfam" id="PF00364">
    <property type="entry name" value="Biotin_lipoyl"/>
    <property type="match status" value="1"/>
</dbReference>
<keyword evidence="4" id="KW-0812">Transmembrane</keyword>
<feature type="region of interest" description="Disordered" evidence="3">
    <location>
        <begin position="145"/>
        <end position="167"/>
    </location>
</feature>
<feature type="domain" description="Lipoyl-binding" evidence="5">
    <location>
        <begin position="104"/>
        <end position="137"/>
    </location>
</feature>
<evidence type="ECO:0000256" key="2">
    <source>
        <dbReference type="ARBA" id="ARBA00023054"/>
    </source>
</evidence>
<reference evidence="6 7" key="1">
    <citation type="submission" date="2011-05" db="EMBL/GenBank/DDBJ databases">
        <title>Whole genome sequence of Microlunatus phosphovorus NM-1.</title>
        <authorList>
            <person name="Hosoyama A."/>
            <person name="Sasaki K."/>
            <person name="Harada T."/>
            <person name="Igarashi R."/>
            <person name="Kawakoshi A."/>
            <person name="Sasagawa M."/>
            <person name="Fukada J."/>
            <person name="Nakamura S."/>
            <person name="Katano Y."/>
            <person name="Hanada S."/>
            <person name="Kamagata Y."/>
            <person name="Nakamura N."/>
            <person name="Yamazaki S."/>
            <person name="Fujita N."/>
        </authorList>
    </citation>
    <scope>NUCLEOTIDE SEQUENCE [LARGE SCALE GENOMIC DNA]</scope>
    <source>
        <strain evidence="7">ATCC 700054 / DSM 10555 / JCM 9379 / NBRC 101784 / NCIMB 13414 / VKM Ac-1990 / NM-1</strain>
    </source>
</reference>
<protein>
    <submittedName>
        <fullName evidence="6">Putative transporter</fullName>
    </submittedName>
</protein>
<evidence type="ECO:0000256" key="3">
    <source>
        <dbReference type="SAM" id="MobiDB-lite"/>
    </source>
</evidence>
<keyword evidence="2" id="KW-0175">Coiled coil</keyword>
<sequence>MKGLVSVTQLDAPEAAVSAPPTRSRKHRLGRRLGRRGTIVLILALVLLLGGAGYGVWALFLSDQGSAATQYRTMTVSTGTLKSTVSASGTLNPAKQTELSFGSSGVVTKVSAKVGDKVSKGDVLAKINEDELQIDLDAAEAELTEAEDSLSDLQDDSDATDTALASA</sequence>
<dbReference type="Proteomes" id="UP000007947">
    <property type="component" value="Chromosome"/>
</dbReference>
<evidence type="ECO:0000313" key="7">
    <source>
        <dbReference type="Proteomes" id="UP000007947"/>
    </source>
</evidence>
<dbReference type="SUPFAM" id="SSF111369">
    <property type="entry name" value="HlyD-like secretion proteins"/>
    <property type="match status" value="1"/>
</dbReference>
<keyword evidence="7" id="KW-1185">Reference proteome</keyword>
<dbReference type="Gene3D" id="1.10.287.470">
    <property type="entry name" value="Helix hairpin bin"/>
    <property type="match status" value="1"/>
</dbReference>
<organism evidence="6 7">
    <name type="scientific">Microlunatus phosphovorus (strain ATCC 700054 / DSM 10555 / JCM 9379 / NBRC 101784 / NCIMB 13414 / VKM Ac-1990 / NM-1)</name>
    <dbReference type="NCBI Taxonomy" id="1032480"/>
    <lineage>
        <taxon>Bacteria</taxon>
        <taxon>Bacillati</taxon>
        <taxon>Actinomycetota</taxon>
        <taxon>Actinomycetes</taxon>
        <taxon>Propionibacteriales</taxon>
        <taxon>Propionibacteriaceae</taxon>
        <taxon>Microlunatus</taxon>
    </lineage>
</organism>
<comment type="subcellular location">
    <subcellularLocation>
        <location evidence="1">Cell envelope</location>
    </subcellularLocation>
</comment>
<accession>F5XEA6</accession>
<dbReference type="InterPro" id="IPR050465">
    <property type="entry name" value="UPF0194_transport"/>
</dbReference>
<keyword evidence="4" id="KW-0472">Membrane</keyword>
<name>F5XEA6_MICPN</name>
<dbReference type="KEGG" id="mph:MLP_46400"/>
<dbReference type="InterPro" id="IPR000089">
    <property type="entry name" value="Biotin_lipoyl"/>
</dbReference>
<dbReference type="EMBL" id="AP012204">
    <property type="protein sequence ID" value="BAK37654.1"/>
    <property type="molecule type" value="Genomic_DNA"/>
</dbReference>
<evidence type="ECO:0000256" key="1">
    <source>
        <dbReference type="ARBA" id="ARBA00004196"/>
    </source>
</evidence>
<keyword evidence="4" id="KW-1133">Transmembrane helix</keyword>
<dbReference type="AlphaFoldDB" id="F5XEA6"/>
<feature type="compositionally biased region" description="Acidic residues" evidence="3">
    <location>
        <begin position="145"/>
        <end position="159"/>
    </location>
</feature>
<evidence type="ECO:0000256" key="4">
    <source>
        <dbReference type="SAM" id="Phobius"/>
    </source>
</evidence>
<dbReference type="PANTHER" id="PTHR32347">
    <property type="entry name" value="EFFLUX SYSTEM COMPONENT YKNX-RELATED"/>
    <property type="match status" value="1"/>
</dbReference>
<evidence type="ECO:0000259" key="5">
    <source>
        <dbReference type="Pfam" id="PF00364"/>
    </source>
</evidence>
<dbReference type="STRING" id="1032480.MLP_46400"/>
<dbReference type="eggNOG" id="COG0845">
    <property type="taxonomic scope" value="Bacteria"/>
</dbReference>